<dbReference type="Proteomes" id="UP001054945">
    <property type="component" value="Unassembled WGS sequence"/>
</dbReference>
<sequence length="82" mass="9378">MADNKQAHLTAHQPYRQKCTLLTGQNLPLQPPVRLRAFHSLQTFFSLLKQQQYSKLSRGSCPHLYSAMTVKRSNIILPCPQT</sequence>
<comment type="caution">
    <text evidence="1">The sequence shown here is derived from an EMBL/GenBank/DDBJ whole genome shotgun (WGS) entry which is preliminary data.</text>
</comment>
<name>A0AAV4NHG5_CAEEX</name>
<reference evidence="1 2" key="1">
    <citation type="submission" date="2021-06" db="EMBL/GenBank/DDBJ databases">
        <title>Caerostris extrusa draft genome.</title>
        <authorList>
            <person name="Kono N."/>
            <person name="Arakawa K."/>
        </authorList>
    </citation>
    <scope>NUCLEOTIDE SEQUENCE [LARGE SCALE GENOMIC DNA]</scope>
</reference>
<organism evidence="1 2">
    <name type="scientific">Caerostris extrusa</name>
    <name type="common">Bark spider</name>
    <name type="synonym">Caerostris bankana</name>
    <dbReference type="NCBI Taxonomy" id="172846"/>
    <lineage>
        <taxon>Eukaryota</taxon>
        <taxon>Metazoa</taxon>
        <taxon>Ecdysozoa</taxon>
        <taxon>Arthropoda</taxon>
        <taxon>Chelicerata</taxon>
        <taxon>Arachnida</taxon>
        <taxon>Araneae</taxon>
        <taxon>Araneomorphae</taxon>
        <taxon>Entelegynae</taxon>
        <taxon>Araneoidea</taxon>
        <taxon>Araneidae</taxon>
        <taxon>Caerostris</taxon>
    </lineage>
</organism>
<dbReference type="AlphaFoldDB" id="A0AAV4NHG5"/>
<evidence type="ECO:0000313" key="2">
    <source>
        <dbReference type="Proteomes" id="UP001054945"/>
    </source>
</evidence>
<protein>
    <submittedName>
        <fullName evidence="1">Uncharacterized protein</fullName>
    </submittedName>
</protein>
<accession>A0AAV4NHG5</accession>
<keyword evidence="2" id="KW-1185">Reference proteome</keyword>
<proteinExistence type="predicted"/>
<evidence type="ECO:0000313" key="1">
    <source>
        <dbReference type="EMBL" id="GIX83948.1"/>
    </source>
</evidence>
<dbReference type="EMBL" id="BPLR01020915">
    <property type="protein sequence ID" value="GIX83948.1"/>
    <property type="molecule type" value="Genomic_DNA"/>
</dbReference>
<gene>
    <name evidence="1" type="ORF">CEXT_812781</name>
</gene>